<organism evidence="1 2">
    <name type="scientific">Adineta steineri</name>
    <dbReference type="NCBI Taxonomy" id="433720"/>
    <lineage>
        <taxon>Eukaryota</taxon>
        <taxon>Metazoa</taxon>
        <taxon>Spiralia</taxon>
        <taxon>Gnathifera</taxon>
        <taxon>Rotifera</taxon>
        <taxon>Eurotatoria</taxon>
        <taxon>Bdelloidea</taxon>
        <taxon>Adinetida</taxon>
        <taxon>Adinetidae</taxon>
        <taxon>Adineta</taxon>
    </lineage>
</organism>
<reference evidence="1" key="1">
    <citation type="submission" date="2021-02" db="EMBL/GenBank/DDBJ databases">
        <authorList>
            <person name="Nowell W R."/>
        </authorList>
    </citation>
    <scope>NUCLEOTIDE SEQUENCE</scope>
</reference>
<accession>A0A820NT85</accession>
<name>A0A820NT85_9BILA</name>
<feature type="non-terminal residue" evidence="1">
    <location>
        <position position="1"/>
    </location>
</feature>
<evidence type="ECO:0000313" key="1">
    <source>
        <dbReference type="EMBL" id="CAF4393369.1"/>
    </source>
</evidence>
<gene>
    <name evidence="1" type="ORF">OXD698_LOCUS51035</name>
</gene>
<protein>
    <submittedName>
        <fullName evidence="1">Uncharacterized protein</fullName>
    </submittedName>
</protein>
<sequence length="92" mass="10205">TMLIINDIDIVQSNAEKINYLSTNVEANQSSHNQATLHTINTFPTTTNKSIPLGRSSLSNIHESVTKNQSITDSIESETRISISQINQYSNK</sequence>
<proteinExistence type="predicted"/>
<dbReference type="AlphaFoldDB" id="A0A820NT85"/>
<evidence type="ECO:0000313" key="2">
    <source>
        <dbReference type="Proteomes" id="UP000663844"/>
    </source>
</evidence>
<dbReference type="EMBL" id="CAJOAZ010025471">
    <property type="protein sequence ID" value="CAF4393369.1"/>
    <property type="molecule type" value="Genomic_DNA"/>
</dbReference>
<comment type="caution">
    <text evidence="1">The sequence shown here is derived from an EMBL/GenBank/DDBJ whole genome shotgun (WGS) entry which is preliminary data.</text>
</comment>
<dbReference type="Proteomes" id="UP000663844">
    <property type="component" value="Unassembled WGS sequence"/>
</dbReference>